<feature type="domain" description="DnaB/C C-terminal" evidence="4">
    <location>
        <begin position="167"/>
        <end position="233"/>
    </location>
</feature>
<evidence type="ECO:0000313" key="6">
    <source>
        <dbReference type="Proteomes" id="UP000004423"/>
    </source>
</evidence>
<dbReference type="SUPFAM" id="SSF158499">
    <property type="entry name" value="DnaD domain-like"/>
    <property type="match status" value="1"/>
</dbReference>
<evidence type="ECO:0000256" key="2">
    <source>
        <dbReference type="SAM" id="MobiDB-lite"/>
    </source>
</evidence>
<gene>
    <name evidence="5" type="ORF">SCAZ3_03575</name>
</gene>
<evidence type="ECO:0000256" key="1">
    <source>
        <dbReference type="ARBA" id="ARBA00093462"/>
    </source>
</evidence>
<dbReference type="Gene3D" id="1.10.10.630">
    <property type="entry name" value="DnaD domain-like"/>
    <property type="match status" value="1"/>
</dbReference>
<dbReference type="AlphaFoldDB" id="A0AAV3FQZ1"/>
<dbReference type="InterPro" id="IPR006343">
    <property type="entry name" value="DnaB/C_C"/>
</dbReference>
<reference evidence="5 6" key="1">
    <citation type="journal article" date="2012" name="PLoS ONE">
        <title>Gene Repertoire Evolution of Streptococcus pyogenes Inferred from Phylogenomic Analysis with Streptococcus canis and Streptococcus dysgalactiae.</title>
        <authorList>
            <person name="Lefebure T."/>
            <person name="Richards V.P."/>
            <person name="Lang P."/>
            <person name="Pavinski-Bitar P."/>
            <person name="Stanhope M.J."/>
        </authorList>
    </citation>
    <scope>NUCLEOTIDE SEQUENCE [LARGE SCALE GENOMIC DNA]</scope>
    <source>
        <strain evidence="5 6">FSL Z3-227</strain>
    </source>
</reference>
<dbReference type="NCBIfam" id="TIGR01446">
    <property type="entry name" value="DnaD_dom"/>
    <property type="match status" value="1"/>
</dbReference>
<dbReference type="Pfam" id="PF06970">
    <property type="entry name" value="RepA_N"/>
    <property type="match status" value="1"/>
</dbReference>
<feature type="domain" description="Replication initiator A N-terminal" evidence="3">
    <location>
        <begin position="9"/>
        <end position="83"/>
    </location>
</feature>
<dbReference type="InterPro" id="IPR010724">
    <property type="entry name" value="RepA_N"/>
</dbReference>
<dbReference type="EMBL" id="AIDX01000001">
    <property type="protein sequence ID" value="EIQ81473.1"/>
    <property type="molecule type" value="Genomic_DNA"/>
</dbReference>
<accession>A0AAV3FQZ1</accession>
<evidence type="ECO:0000259" key="4">
    <source>
        <dbReference type="Pfam" id="PF07261"/>
    </source>
</evidence>
<feature type="region of interest" description="Disordered" evidence="2">
    <location>
        <begin position="238"/>
        <end position="262"/>
    </location>
</feature>
<evidence type="ECO:0000313" key="5">
    <source>
        <dbReference type="EMBL" id="EIQ81473.1"/>
    </source>
</evidence>
<organism evidence="5 6">
    <name type="scientific">Streptococcus canis FSL Z3-227</name>
    <dbReference type="NCBI Taxonomy" id="482234"/>
    <lineage>
        <taxon>Bacteria</taxon>
        <taxon>Bacillati</taxon>
        <taxon>Bacillota</taxon>
        <taxon>Bacilli</taxon>
        <taxon>Lactobacillales</taxon>
        <taxon>Streptococcaceae</taxon>
        <taxon>Streptococcus</taxon>
    </lineage>
</organism>
<sequence length="282" mass="33171">MHIDEVRNNKFYQFPQWLLEEPYSNLSYRAMLMYMLLFDRRGLSEENQWFDDNGKIFMYFTNEQFMKALKCSEPSVLKSKKELHQVGLLDEVQQGVNKPNRLYINGTKNFLGQELKTFKHGTKNFLGQDLKTFKGINTNNINTNISINNKEYNEQSNLGKISQMVFENWGKQLTPLEIETVNHMLKDYPFEIIEFGIREATLRNRKTIRWVDTSCKDWYVNHNLETITAIEDYLHPPKWDKPKPNKTKSNVPSWSNPDYKEPDLKEFALGSIDGIEDGSGDF</sequence>
<dbReference type="InterPro" id="IPR034829">
    <property type="entry name" value="DnaD-like_sf"/>
</dbReference>
<comment type="similarity">
    <text evidence="1">Belongs to the DnaB/DnaD family.</text>
</comment>
<name>A0AAV3FQZ1_STRCB</name>
<feature type="compositionally biased region" description="Polar residues" evidence="2">
    <location>
        <begin position="247"/>
        <end position="256"/>
    </location>
</feature>
<evidence type="ECO:0000259" key="3">
    <source>
        <dbReference type="Pfam" id="PF06970"/>
    </source>
</evidence>
<proteinExistence type="inferred from homology"/>
<dbReference type="Pfam" id="PF07261">
    <property type="entry name" value="DnaB_2"/>
    <property type="match status" value="1"/>
</dbReference>
<comment type="caution">
    <text evidence="5">The sequence shown here is derived from an EMBL/GenBank/DDBJ whole genome shotgun (WGS) entry which is preliminary data.</text>
</comment>
<protein>
    <submittedName>
        <fullName evidence="5">Phage replication protein</fullName>
    </submittedName>
</protein>
<dbReference type="Proteomes" id="UP000004423">
    <property type="component" value="Unassembled WGS sequence"/>
</dbReference>